<reference evidence="1" key="1">
    <citation type="journal article" date="2020" name="Nature">
        <title>Giant virus diversity and host interactions through global metagenomics.</title>
        <authorList>
            <person name="Schulz F."/>
            <person name="Roux S."/>
            <person name="Paez-Espino D."/>
            <person name="Jungbluth S."/>
            <person name="Walsh D.A."/>
            <person name="Denef V.J."/>
            <person name="McMahon K.D."/>
            <person name="Konstantinidis K.T."/>
            <person name="Eloe-Fadrosh E.A."/>
            <person name="Kyrpides N.C."/>
            <person name="Woyke T."/>
        </authorList>
    </citation>
    <scope>NUCLEOTIDE SEQUENCE</scope>
    <source>
        <strain evidence="1">GVMAG-M-3300027759-42</strain>
    </source>
</reference>
<proteinExistence type="predicted"/>
<dbReference type="InterPro" id="IPR043918">
    <property type="entry name" value="DUF5760"/>
</dbReference>
<accession>A0A6C0L8D3</accession>
<evidence type="ECO:0000313" key="1">
    <source>
        <dbReference type="EMBL" id="QHU26590.1"/>
    </source>
</evidence>
<organism evidence="1">
    <name type="scientific">viral metagenome</name>
    <dbReference type="NCBI Taxonomy" id="1070528"/>
    <lineage>
        <taxon>unclassified sequences</taxon>
        <taxon>metagenomes</taxon>
        <taxon>organismal metagenomes</taxon>
    </lineage>
</organism>
<dbReference type="Pfam" id="PF19064">
    <property type="entry name" value="DUF5760"/>
    <property type="match status" value="1"/>
</dbReference>
<protein>
    <submittedName>
        <fullName evidence="1">Uncharacterized protein</fullName>
    </submittedName>
</protein>
<dbReference type="AlphaFoldDB" id="A0A6C0L8D3"/>
<name>A0A6C0L8D3_9ZZZZ</name>
<dbReference type="EMBL" id="MN740443">
    <property type="protein sequence ID" value="QHU26590.1"/>
    <property type="molecule type" value="Genomic_DNA"/>
</dbReference>
<sequence>MSNEITVNPKAQFIEDVKKWATLDSQLKIVNEKTRKMRDMKHELSEKITTYMSETNNEKIKLSDGEIRLYEKKEYSPLTFGYIEKTLANIIQDKEQVEYVVQYLKENREITTSPEIRRIIV</sequence>